<dbReference type="Proteomes" id="UP000559860">
    <property type="component" value="Unassembled WGS sequence"/>
</dbReference>
<protein>
    <submittedName>
        <fullName evidence="2">Uncharacterized protein</fullName>
    </submittedName>
</protein>
<comment type="caution">
    <text evidence="2">The sequence shown here is derived from an EMBL/GenBank/DDBJ whole genome shotgun (WGS) entry which is preliminary data.</text>
</comment>
<sequence length="160" mass="17687">MFTSIWRCQTFFLKGRAGKIPDCAAGSAVLKMAMGHLCDQWRIAGSVEGDEVARSGLGAPFNPVNRKRRQEFDGATTRRLFSFLDVLHRPFELGIGLFGIAAAFGAFFGRCLIVDPQPQTKQNRGDERTNSEQKHAFLLSWLALEGKGRAEPREVKGICG</sequence>
<accession>A0A7W4IU59</accession>
<evidence type="ECO:0000313" key="2">
    <source>
        <dbReference type="EMBL" id="MBB2169111.1"/>
    </source>
</evidence>
<proteinExistence type="predicted"/>
<reference evidence="2 3" key="1">
    <citation type="submission" date="2020-04" db="EMBL/GenBank/DDBJ databases">
        <title>Description of novel Gluconacetobacter.</title>
        <authorList>
            <person name="Sombolestani A."/>
        </authorList>
    </citation>
    <scope>NUCLEOTIDE SEQUENCE [LARGE SCALE GENOMIC DNA]</scope>
    <source>
        <strain evidence="2 3">LMG 27801</strain>
    </source>
</reference>
<keyword evidence="3" id="KW-1185">Reference proteome</keyword>
<evidence type="ECO:0000313" key="3">
    <source>
        <dbReference type="Proteomes" id="UP000559860"/>
    </source>
</evidence>
<name>A0A7W4IU59_9PROT</name>
<organism evidence="2 3">
    <name type="scientific">Gluconacetobacter aggeris</name>
    <dbReference type="NCBI Taxonomy" id="1286186"/>
    <lineage>
        <taxon>Bacteria</taxon>
        <taxon>Pseudomonadati</taxon>
        <taxon>Pseudomonadota</taxon>
        <taxon>Alphaproteobacteria</taxon>
        <taxon>Acetobacterales</taxon>
        <taxon>Acetobacteraceae</taxon>
        <taxon>Gluconacetobacter</taxon>
    </lineage>
</organism>
<dbReference type="EMBL" id="JABEQD010000008">
    <property type="protein sequence ID" value="MBB2169111.1"/>
    <property type="molecule type" value="Genomic_DNA"/>
</dbReference>
<dbReference type="RefSeq" id="WP_182986637.1">
    <property type="nucleotide sequence ID" value="NZ_JABEQD010000008.1"/>
</dbReference>
<feature type="transmembrane region" description="Helical" evidence="1">
    <location>
        <begin position="93"/>
        <end position="114"/>
    </location>
</feature>
<dbReference type="AlphaFoldDB" id="A0A7W4IU59"/>
<gene>
    <name evidence="2" type="ORF">HLH36_12200</name>
</gene>
<evidence type="ECO:0000256" key="1">
    <source>
        <dbReference type="SAM" id="Phobius"/>
    </source>
</evidence>
<keyword evidence="1" id="KW-1133">Transmembrane helix</keyword>
<keyword evidence="1" id="KW-0472">Membrane</keyword>
<keyword evidence="1" id="KW-0812">Transmembrane</keyword>